<keyword evidence="2" id="KW-1185">Reference proteome</keyword>
<reference evidence="1" key="1">
    <citation type="submission" date="2019-07" db="EMBL/GenBank/DDBJ databases">
        <authorList>
            <person name="Dittberner H."/>
        </authorList>
    </citation>
    <scope>NUCLEOTIDE SEQUENCE [LARGE SCALE GENOMIC DNA]</scope>
</reference>
<dbReference type="GO" id="GO:0003723">
    <property type="term" value="F:RNA binding"/>
    <property type="evidence" value="ECO:0007669"/>
    <property type="project" value="TreeGrafter"/>
</dbReference>
<dbReference type="GO" id="GO:0003735">
    <property type="term" value="F:structural constituent of ribosome"/>
    <property type="evidence" value="ECO:0007669"/>
    <property type="project" value="InterPro"/>
</dbReference>
<dbReference type="GO" id="GO:0022625">
    <property type="term" value="C:cytosolic large ribosomal subunit"/>
    <property type="evidence" value="ECO:0007669"/>
    <property type="project" value="TreeGrafter"/>
</dbReference>
<dbReference type="GO" id="GO:0000027">
    <property type="term" value="P:ribosomal large subunit assembly"/>
    <property type="evidence" value="ECO:0007669"/>
    <property type="project" value="TreeGrafter"/>
</dbReference>
<dbReference type="PANTHER" id="PTHR10715">
    <property type="entry name" value="60S RIBOSOMAL PROTEIN L6"/>
    <property type="match status" value="1"/>
</dbReference>
<dbReference type="InterPro" id="IPR000915">
    <property type="entry name" value="60S_ribosomal_eL6"/>
</dbReference>
<protein>
    <submittedName>
        <fullName evidence="1">Uncharacterized protein</fullName>
    </submittedName>
</protein>
<gene>
    <name evidence="1" type="ORF">ANE_LOCUS22845</name>
</gene>
<sequence>MGVCNTRGQMYNRGVCGQSRPKTAGFFCHDAMSKVEALVEKPAKFYSAEDVEKPLANKHKPKALRSSITPESVLIILAGRFKGKRVVFLAAGNRLRWSENYLEQAAIYKLKRMIQDMLGNELYIGAYMESNAPLQALEACFNNSPFKKLLEDIFPDFKSNVLNLQQEQE</sequence>
<dbReference type="OrthoDB" id="2436667at2759"/>
<evidence type="ECO:0000313" key="2">
    <source>
        <dbReference type="Proteomes" id="UP000489600"/>
    </source>
</evidence>
<comment type="caution">
    <text evidence="1">The sequence shown here is derived from an EMBL/GenBank/DDBJ whole genome shotgun (WGS) entry which is preliminary data.</text>
</comment>
<dbReference type="PANTHER" id="PTHR10715:SF0">
    <property type="entry name" value="LARGE RIBOSOMAL SUBUNIT PROTEIN EL6"/>
    <property type="match status" value="1"/>
</dbReference>
<dbReference type="EMBL" id="CABITT030000007">
    <property type="protein sequence ID" value="VVB12401.1"/>
    <property type="molecule type" value="Genomic_DNA"/>
</dbReference>
<name>A0A565CFV5_9BRAS</name>
<organism evidence="1 2">
    <name type="scientific">Arabis nemorensis</name>
    <dbReference type="NCBI Taxonomy" id="586526"/>
    <lineage>
        <taxon>Eukaryota</taxon>
        <taxon>Viridiplantae</taxon>
        <taxon>Streptophyta</taxon>
        <taxon>Embryophyta</taxon>
        <taxon>Tracheophyta</taxon>
        <taxon>Spermatophyta</taxon>
        <taxon>Magnoliopsida</taxon>
        <taxon>eudicotyledons</taxon>
        <taxon>Gunneridae</taxon>
        <taxon>Pentapetalae</taxon>
        <taxon>rosids</taxon>
        <taxon>malvids</taxon>
        <taxon>Brassicales</taxon>
        <taxon>Brassicaceae</taxon>
        <taxon>Arabideae</taxon>
        <taxon>Arabis</taxon>
    </lineage>
</organism>
<accession>A0A565CFV5</accession>
<proteinExistence type="predicted"/>
<dbReference type="AlphaFoldDB" id="A0A565CFV5"/>
<dbReference type="Proteomes" id="UP000489600">
    <property type="component" value="Unassembled WGS sequence"/>
</dbReference>
<evidence type="ECO:0000313" key="1">
    <source>
        <dbReference type="EMBL" id="VVB12401.1"/>
    </source>
</evidence>
<dbReference type="GO" id="GO:0002181">
    <property type="term" value="P:cytoplasmic translation"/>
    <property type="evidence" value="ECO:0007669"/>
    <property type="project" value="TreeGrafter"/>
</dbReference>